<reference evidence="1 2" key="1">
    <citation type="submission" date="2020-10" db="EMBL/GenBank/DDBJ databases">
        <title>Genome analysis of Massilia species.</title>
        <authorList>
            <person name="Jung D.-H."/>
        </authorList>
    </citation>
    <scope>NUCLEOTIDE SEQUENCE [LARGE SCALE GENOMIC DNA]</scope>
    <source>
        <strain evidence="2">sipir</strain>
    </source>
</reference>
<gene>
    <name evidence="1" type="ORF">INH39_03790</name>
</gene>
<dbReference type="Pfam" id="PF14085">
    <property type="entry name" value="DUF4265"/>
    <property type="match status" value="1"/>
</dbReference>
<evidence type="ECO:0000313" key="2">
    <source>
        <dbReference type="Proteomes" id="UP000831532"/>
    </source>
</evidence>
<dbReference type="InterPro" id="IPR025361">
    <property type="entry name" value="DUF4265"/>
</dbReference>
<dbReference type="EMBL" id="CP063361">
    <property type="protein sequence ID" value="UOD30867.1"/>
    <property type="molecule type" value="Genomic_DNA"/>
</dbReference>
<evidence type="ECO:0000313" key="1">
    <source>
        <dbReference type="EMBL" id="UOD30867.1"/>
    </source>
</evidence>
<protein>
    <submittedName>
        <fullName evidence="1">DUF4265 domain-containing protein</fullName>
    </submittedName>
</protein>
<accession>A0ABY4A8A5</accession>
<sequence>MNYKKTVIDVCIREDAVAPVFENLPAFDLGNHTYELLASPGLALNLAKGDIIDITEPGKPAVIVRRGGNFCIQIYADDISDDDINALDHALSIQLHGSVDGRFGGSIAISIPASAGMDKVAELLDPFTARTGHPWYFCNIYKNFENFDDDTLLDWWR</sequence>
<dbReference type="Proteomes" id="UP000831532">
    <property type="component" value="Chromosome"/>
</dbReference>
<proteinExistence type="predicted"/>
<dbReference type="RefSeq" id="WP_243492081.1">
    <property type="nucleotide sequence ID" value="NZ_CP063361.1"/>
</dbReference>
<organism evidence="1 2">
    <name type="scientific">Massilia violaceinigra</name>
    <dbReference type="NCBI Taxonomy" id="2045208"/>
    <lineage>
        <taxon>Bacteria</taxon>
        <taxon>Pseudomonadati</taxon>
        <taxon>Pseudomonadota</taxon>
        <taxon>Betaproteobacteria</taxon>
        <taxon>Burkholderiales</taxon>
        <taxon>Oxalobacteraceae</taxon>
        <taxon>Telluria group</taxon>
        <taxon>Massilia</taxon>
    </lineage>
</organism>
<name>A0ABY4A8A5_9BURK</name>
<keyword evidence="2" id="KW-1185">Reference proteome</keyword>